<dbReference type="InterPro" id="IPR012910">
    <property type="entry name" value="Plug_dom"/>
</dbReference>
<evidence type="ECO:0000313" key="14">
    <source>
        <dbReference type="EMBL" id="SJZ36122.1"/>
    </source>
</evidence>
<evidence type="ECO:0000259" key="12">
    <source>
        <dbReference type="Pfam" id="PF00593"/>
    </source>
</evidence>
<evidence type="ECO:0000256" key="9">
    <source>
        <dbReference type="ARBA" id="ARBA00023237"/>
    </source>
</evidence>
<dbReference type="RefSeq" id="WP_078809055.1">
    <property type="nucleotide sequence ID" value="NZ_FUWM01000005.1"/>
</dbReference>
<evidence type="ECO:0000256" key="1">
    <source>
        <dbReference type="ARBA" id="ARBA00004571"/>
    </source>
</evidence>
<keyword evidence="4 10" id="KW-0812">Transmembrane</keyword>
<dbReference type="GO" id="GO:0044718">
    <property type="term" value="P:siderophore transmembrane transport"/>
    <property type="evidence" value="ECO:0007669"/>
    <property type="project" value="TreeGrafter"/>
</dbReference>
<evidence type="ECO:0000256" key="10">
    <source>
        <dbReference type="PROSITE-ProRule" id="PRU01360"/>
    </source>
</evidence>
<dbReference type="PANTHER" id="PTHR30069">
    <property type="entry name" value="TONB-DEPENDENT OUTER MEMBRANE RECEPTOR"/>
    <property type="match status" value="1"/>
</dbReference>
<dbReference type="SUPFAM" id="SSF56935">
    <property type="entry name" value="Porins"/>
    <property type="match status" value="1"/>
</dbReference>
<feature type="domain" description="TonB-dependent receptor-like beta-barrel" evidence="12">
    <location>
        <begin position="213"/>
        <end position="600"/>
    </location>
</feature>
<evidence type="ECO:0000256" key="2">
    <source>
        <dbReference type="ARBA" id="ARBA00022448"/>
    </source>
</evidence>
<keyword evidence="8 14" id="KW-0675">Receptor</keyword>
<keyword evidence="6 11" id="KW-0798">TonB box</keyword>
<comment type="subcellular location">
    <subcellularLocation>
        <location evidence="1 10">Cell outer membrane</location>
        <topology evidence="1 10">Multi-pass membrane protein</topology>
    </subcellularLocation>
</comment>
<dbReference type="InterPro" id="IPR039426">
    <property type="entry name" value="TonB-dep_rcpt-like"/>
</dbReference>
<dbReference type="InterPro" id="IPR036942">
    <property type="entry name" value="Beta-barrel_TonB_sf"/>
</dbReference>
<keyword evidence="7 10" id="KW-0472">Membrane</keyword>
<dbReference type="Pfam" id="PF07715">
    <property type="entry name" value="Plug"/>
    <property type="match status" value="1"/>
</dbReference>
<dbReference type="InterPro" id="IPR000531">
    <property type="entry name" value="Beta-barrel_TonB"/>
</dbReference>
<keyword evidence="15" id="KW-1185">Reference proteome</keyword>
<proteinExistence type="inferred from homology"/>
<keyword evidence="5" id="KW-0732">Signal</keyword>
<dbReference type="Proteomes" id="UP000190625">
    <property type="component" value="Unassembled WGS sequence"/>
</dbReference>
<accession>A0A1T4K0V5</accession>
<evidence type="ECO:0000259" key="13">
    <source>
        <dbReference type="Pfam" id="PF07715"/>
    </source>
</evidence>
<evidence type="ECO:0000256" key="7">
    <source>
        <dbReference type="ARBA" id="ARBA00023136"/>
    </source>
</evidence>
<comment type="similarity">
    <text evidence="10 11">Belongs to the TonB-dependent receptor family.</text>
</comment>
<dbReference type="GO" id="GO:0015344">
    <property type="term" value="F:siderophore uptake transmembrane transporter activity"/>
    <property type="evidence" value="ECO:0007669"/>
    <property type="project" value="TreeGrafter"/>
</dbReference>
<dbReference type="EMBL" id="FUWM01000005">
    <property type="protein sequence ID" value="SJZ36122.1"/>
    <property type="molecule type" value="Genomic_DNA"/>
</dbReference>
<evidence type="ECO:0000313" key="15">
    <source>
        <dbReference type="Proteomes" id="UP000190625"/>
    </source>
</evidence>
<keyword evidence="9 10" id="KW-0998">Cell outer membrane</keyword>
<dbReference type="PROSITE" id="PS52016">
    <property type="entry name" value="TONB_DEPENDENT_REC_3"/>
    <property type="match status" value="1"/>
</dbReference>
<evidence type="ECO:0000256" key="6">
    <source>
        <dbReference type="ARBA" id="ARBA00023077"/>
    </source>
</evidence>
<evidence type="ECO:0000256" key="4">
    <source>
        <dbReference type="ARBA" id="ARBA00022692"/>
    </source>
</evidence>
<dbReference type="InterPro" id="IPR037066">
    <property type="entry name" value="Plug_dom_sf"/>
</dbReference>
<name>A0A1T4K0V5_9FIRM</name>
<dbReference type="STRING" id="142842.SAMN02745118_00547"/>
<evidence type="ECO:0000256" key="5">
    <source>
        <dbReference type="ARBA" id="ARBA00022729"/>
    </source>
</evidence>
<dbReference type="AlphaFoldDB" id="A0A1T4K0V5"/>
<dbReference type="PANTHER" id="PTHR30069:SF29">
    <property type="entry name" value="HEMOGLOBIN AND HEMOGLOBIN-HAPTOGLOBIN-BINDING PROTEIN 1-RELATED"/>
    <property type="match status" value="1"/>
</dbReference>
<evidence type="ECO:0000256" key="8">
    <source>
        <dbReference type="ARBA" id="ARBA00023170"/>
    </source>
</evidence>
<feature type="domain" description="TonB-dependent receptor plug" evidence="13">
    <location>
        <begin position="64"/>
        <end position="170"/>
    </location>
</feature>
<dbReference type="Gene3D" id="2.170.130.10">
    <property type="entry name" value="TonB-dependent receptor, plug domain"/>
    <property type="match status" value="1"/>
</dbReference>
<evidence type="ECO:0000256" key="3">
    <source>
        <dbReference type="ARBA" id="ARBA00022452"/>
    </source>
</evidence>
<dbReference type="Pfam" id="PF00593">
    <property type="entry name" value="TonB_dep_Rec_b-barrel"/>
    <property type="match status" value="1"/>
</dbReference>
<dbReference type="GO" id="GO:0009279">
    <property type="term" value="C:cell outer membrane"/>
    <property type="evidence" value="ECO:0007669"/>
    <property type="project" value="UniProtKB-SubCell"/>
</dbReference>
<organism evidence="14 15">
    <name type="scientific">Selenihalanaerobacter shriftii</name>
    <dbReference type="NCBI Taxonomy" id="142842"/>
    <lineage>
        <taxon>Bacteria</taxon>
        <taxon>Bacillati</taxon>
        <taxon>Bacillota</taxon>
        <taxon>Clostridia</taxon>
        <taxon>Halanaerobiales</taxon>
        <taxon>Halobacteroidaceae</taxon>
        <taxon>Selenihalanaerobacter</taxon>
    </lineage>
</organism>
<protein>
    <submittedName>
        <fullName evidence="14">Outer membrane receptor for ferrienterochelin and colicins</fullName>
    </submittedName>
</protein>
<dbReference type="Gene3D" id="2.40.170.20">
    <property type="entry name" value="TonB-dependent receptor, beta-barrel domain"/>
    <property type="match status" value="1"/>
</dbReference>
<dbReference type="OrthoDB" id="337377at2"/>
<sequence length="626" mass="71378">MRKSLTFILIFVLALNLLVVPAVLAKEKEEKQVEKEEVKKEEEPEISYTMDELVVIASKHPERLSETSVSVEVIDEEEIEKKNAHNVADVLRDVAGVNIRDNGGISGQKTISIRGSSAEQVLVLIDGQPVNSRQNGQIDLSLLPVDQIEKIEVLKGPASAIYGANALGGVVNITTKSGSEEPVTKVDTKFGSFKTREVTLTHRGSKENLNYNLTILKKNSDGHRENSEIDQSNIFTKFNYELNNNSDLTMSFKYDDSDRGAPGTINYPTPNAEQLDEDVSSNLQWQRQLNNIDQKLSVYYNEHKSIFDNPDRFEYSKHDTKRTGITFDQTNYYGEHTLTYGLELKKNKINSTDNGKHDNLNKAFFIQDIWDMNDALKFNFGGRYDNHEMFGSNFSPRMGIVYQISSKLNLHTSVGKAYRTPTFNELYWPYQDFGSWGIYEGNPDLDTESITAYETGLRYLNDNFKGEVNLFKKDADNLINWNEGNDGIKRPYNVDEADIKGVELILTKQLSKNIFTDFNYTYLDVRDGKGQRLDYKPYHTANIGLNYNKNEVNVSLSGEFIGSRYYSDGDYILPSYFIADLKLSKLLTKNAEVSLEINNLFDRNYEVIEEFSMPGRNVMIELSREF</sequence>
<dbReference type="CDD" id="cd01347">
    <property type="entry name" value="ligand_gated_channel"/>
    <property type="match status" value="1"/>
</dbReference>
<evidence type="ECO:0000256" key="11">
    <source>
        <dbReference type="RuleBase" id="RU003357"/>
    </source>
</evidence>
<keyword evidence="2 10" id="KW-0813">Transport</keyword>
<keyword evidence="3 10" id="KW-1134">Transmembrane beta strand</keyword>
<reference evidence="15" key="1">
    <citation type="submission" date="2017-02" db="EMBL/GenBank/DDBJ databases">
        <authorList>
            <person name="Varghese N."/>
            <person name="Submissions S."/>
        </authorList>
    </citation>
    <scope>NUCLEOTIDE SEQUENCE [LARGE SCALE GENOMIC DNA]</scope>
    <source>
        <strain evidence="15">ATCC BAA-73</strain>
    </source>
</reference>
<gene>
    <name evidence="14" type="ORF">SAMN02745118_00547</name>
</gene>